<dbReference type="Gene3D" id="1.10.340.30">
    <property type="entry name" value="Hypothetical protein, domain 2"/>
    <property type="match status" value="1"/>
</dbReference>
<organism evidence="6 7">
    <name type="scientific">Paenibacillus typhae</name>
    <dbReference type="NCBI Taxonomy" id="1174501"/>
    <lineage>
        <taxon>Bacteria</taxon>
        <taxon>Bacillati</taxon>
        <taxon>Bacillota</taxon>
        <taxon>Bacilli</taxon>
        <taxon>Bacillales</taxon>
        <taxon>Paenibacillaceae</taxon>
        <taxon>Paenibacillus</taxon>
    </lineage>
</organism>
<dbReference type="STRING" id="1174501.SAMN05216192_10568"/>
<keyword evidence="4" id="KW-0234">DNA repair</keyword>
<protein>
    <recommendedName>
        <fullName evidence="2">DNA-3-methyladenine glycosylase II</fullName>
        <ecNumber evidence="2">3.2.2.21</ecNumber>
    </recommendedName>
</protein>
<dbReference type="SMART" id="SM00478">
    <property type="entry name" value="ENDO3c"/>
    <property type="match status" value="1"/>
</dbReference>
<dbReference type="EC" id="3.2.2.21" evidence="2"/>
<sequence length="307" mass="34682">MWGRRDMNDLLFELPLPDYFDLNACLAYMNRSPLECLFRPDNEGVNRLFMPEGKPLLVRLTTAAEQPPRLQVTLLSGAVPGAEATAGLVRYIVEWFDLDRDLAPFYGIAGRDPLLQPLAVSERGLRIIGIPDLFEALCWAILGQQVNLAFAYRLKHRLTAEYGTSLEYEGHTYYHFPAPEVFLEVTQEELCSLQLTRNKARTVLEVAALIAGGGLSREELLALPSPEEAEARLLKLRGIGPWTSQYVRMRCLRDTTAYPTGDVGLQNAVKFLTGMDRKPTPAELLELAVPWKGWEAYATFYLWRALY</sequence>
<dbReference type="SUPFAM" id="SSF48150">
    <property type="entry name" value="DNA-glycosylase"/>
    <property type="match status" value="1"/>
</dbReference>
<dbReference type="AlphaFoldDB" id="A0A1G8K8J0"/>
<dbReference type="Gene3D" id="1.10.1670.10">
    <property type="entry name" value="Helix-hairpin-Helix base-excision DNA repair enzymes (C-terminal)"/>
    <property type="match status" value="1"/>
</dbReference>
<evidence type="ECO:0000256" key="1">
    <source>
        <dbReference type="ARBA" id="ARBA00000086"/>
    </source>
</evidence>
<dbReference type="Gene3D" id="3.30.310.20">
    <property type="entry name" value="DNA-3-methyladenine glycosylase AlkA, N-terminal domain"/>
    <property type="match status" value="1"/>
</dbReference>
<evidence type="ECO:0000313" key="6">
    <source>
        <dbReference type="EMBL" id="SDI39765.1"/>
    </source>
</evidence>
<evidence type="ECO:0000256" key="2">
    <source>
        <dbReference type="ARBA" id="ARBA00012000"/>
    </source>
</evidence>
<evidence type="ECO:0000256" key="3">
    <source>
        <dbReference type="ARBA" id="ARBA00022763"/>
    </source>
</evidence>
<evidence type="ECO:0000256" key="4">
    <source>
        <dbReference type="ARBA" id="ARBA00023204"/>
    </source>
</evidence>
<dbReference type="CDD" id="cd00056">
    <property type="entry name" value="ENDO3c"/>
    <property type="match status" value="1"/>
</dbReference>
<dbReference type="InterPro" id="IPR003265">
    <property type="entry name" value="HhH-GPD_domain"/>
</dbReference>
<feature type="domain" description="HhH-GPD" evidence="5">
    <location>
        <begin position="142"/>
        <end position="307"/>
    </location>
</feature>
<evidence type="ECO:0000313" key="7">
    <source>
        <dbReference type="Proteomes" id="UP000199050"/>
    </source>
</evidence>
<keyword evidence="7" id="KW-1185">Reference proteome</keyword>
<comment type="catalytic activity">
    <reaction evidence="1">
        <text>Hydrolysis of alkylated DNA, releasing 3-methyladenine, 3-methylguanine, 7-methylguanine and 7-methyladenine.</text>
        <dbReference type="EC" id="3.2.2.21"/>
    </reaction>
</comment>
<dbReference type="GO" id="GO:0005737">
    <property type="term" value="C:cytoplasm"/>
    <property type="evidence" value="ECO:0007669"/>
    <property type="project" value="TreeGrafter"/>
</dbReference>
<dbReference type="Proteomes" id="UP000199050">
    <property type="component" value="Unassembled WGS sequence"/>
</dbReference>
<dbReference type="GO" id="GO:0008725">
    <property type="term" value="F:DNA-3-methyladenine glycosylase activity"/>
    <property type="evidence" value="ECO:0007669"/>
    <property type="project" value="TreeGrafter"/>
</dbReference>
<dbReference type="GO" id="GO:0006307">
    <property type="term" value="P:DNA alkylation repair"/>
    <property type="evidence" value="ECO:0007669"/>
    <property type="project" value="TreeGrafter"/>
</dbReference>
<dbReference type="GO" id="GO:0006285">
    <property type="term" value="P:base-excision repair, AP site formation"/>
    <property type="evidence" value="ECO:0007669"/>
    <property type="project" value="TreeGrafter"/>
</dbReference>
<dbReference type="PANTHER" id="PTHR43003:SF12">
    <property type="entry name" value="DNA-3-METHYLADENINE GLYCOSYLASE"/>
    <property type="match status" value="1"/>
</dbReference>
<dbReference type="InterPro" id="IPR051912">
    <property type="entry name" value="Alkylbase_DNA_Glycosylase/TA"/>
</dbReference>
<dbReference type="InterPro" id="IPR037046">
    <property type="entry name" value="AlkA_N_sf"/>
</dbReference>
<reference evidence="7" key="1">
    <citation type="submission" date="2016-10" db="EMBL/GenBank/DDBJ databases">
        <authorList>
            <person name="Varghese N."/>
            <person name="Submissions S."/>
        </authorList>
    </citation>
    <scope>NUCLEOTIDE SEQUENCE [LARGE SCALE GENOMIC DNA]</scope>
    <source>
        <strain evidence="7">CGMCC 1.11012</strain>
    </source>
</reference>
<dbReference type="InterPro" id="IPR011257">
    <property type="entry name" value="DNA_glycosylase"/>
</dbReference>
<proteinExistence type="predicted"/>
<dbReference type="Pfam" id="PF00730">
    <property type="entry name" value="HhH-GPD"/>
    <property type="match status" value="1"/>
</dbReference>
<dbReference type="GO" id="GO:0043916">
    <property type="term" value="F:DNA-7-methylguanine glycosylase activity"/>
    <property type="evidence" value="ECO:0007669"/>
    <property type="project" value="TreeGrafter"/>
</dbReference>
<keyword evidence="3" id="KW-0227">DNA damage</keyword>
<evidence type="ECO:0000259" key="5">
    <source>
        <dbReference type="SMART" id="SM00478"/>
    </source>
</evidence>
<gene>
    <name evidence="6" type="ORF">SAMN05216192_10568</name>
</gene>
<dbReference type="GO" id="GO:0032993">
    <property type="term" value="C:protein-DNA complex"/>
    <property type="evidence" value="ECO:0007669"/>
    <property type="project" value="TreeGrafter"/>
</dbReference>
<accession>A0A1G8K8J0</accession>
<dbReference type="GO" id="GO:0032131">
    <property type="term" value="F:alkylated DNA binding"/>
    <property type="evidence" value="ECO:0007669"/>
    <property type="project" value="TreeGrafter"/>
</dbReference>
<name>A0A1G8K8J0_9BACL</name>
<dbReference type="PANTHER" id="PTHR43003">
    <property type="entry name" value="DNA-3-METHYLADENINE GLYCOSYLASE"/>
    <property type="match status" value="1"/>
</dbReference>
<dbReference type="EMBL" id="FNDX01000005">
    <property type="protein sequence ID" value="SDI39765.1"/>
    <property type="molecule type" value="Genomic_DNA"/>
</dbReference>
<dbReference type="InterPro" id="IPR023170">
    <property type="entry name" value="HhH_base_excis_C"/>
</dbReference>